<dbReference type="Gene3D" id="2.70.50.70">
    <property type="match status" value="1"/>
</dbReference>
<accession>A0ABR0T1V5</accession>
<feature type="compositionally biased region" description="Low complexity" evidence="1">
    <location>
        <begin position="271"/>
        <end position="300"/>
    </location>
</feature>
<feature type="region of interest" description="Disordered" evidence="1">
    <location>
        <begin position="196"/>
        <end position="321"/>
    </location>
</feature>
<feature type="compositionally biased region" description="Low complexity" evidence="1">
    <location>
        <begin position="310"/>
        <end position="321"/>
    </location>
</feature>
<reference evidence="2 3" key="1">
    <citation type="submission" date="2024-01" db="EMBL/GenBank/DDBJ databases">
        <title>Complete genome of Cladobotryum mycophilum ATHUM6906.</title>
        <authorList>
            <person name="Christinaki A.C."/>
            <person name="Myridakis A.I."/>
            <person name="Kouvelis V.N."/>
        </authorList>
    </citation>
    <scope>NUCLEOTIDE SEQUENCE [LARGE SCALE GENOMIC DNA]</scope>
    <source>
        <strain evidence="2 3">ATHUM6906</strain>
    </source>
</reference>
<dbReference type="EMBL" id="JAVFKD010000001">
    <property type="protein sequence ID" value="KAK5998000.1"/>
    <property type="molecule type" value="Genomic_DNA"/>
</dbReference>
<evidence type="ECO:0000256" key="1">
    <source>
        <dbReference type="SAM" id="MobiDB-lite"/>
    </source>
</evidence>
<dbReference type="PANTHER" id="PTHR36182">
    <property type="entry name" value="PROTEIN, PUTATIVE (AFU_ORTHOLOGUE AFUA_6G10930)-RELATED"/>
    <property type="match status" value="1"/>
</dbReference>
<gene>
    <name evidence="2" type="ORF">PT974_00369</name>
</gene>
<evidence type="ECO:0008006" key="4">
    <source>
        <dbReference type="Google" id="ProtNLM"/>
    </source>
</evidence>
<keyword evidence="3" id="KW-1185">Reference proteome</keyword>
<evidence type="ECO:0000313" key="2">
    <source>
        <dbReference type="EMBL" id="KAK5998000.1"/>
    </source>
</evidence>
<organism evidence="2 3">
    <name type="scientific">Cladobotryum mycophilum</name>
    <dbReference type="NCBI Taxonomy" id="491253"/>
    <lineage>
        <taxon>Eukaryota</taxon>
        <taxon>Fungi</taxon>
        <taxon>Dikarya</taxon>
        <taxon>Ascomycota</taxon>
        <taxon>Pezizomycotina</taxon>
        <taxon>Sordariomycetes</taxon>
        <taxon>Hypocreomycetidae</taxon>
        <taxon>Hypocreales</taxon>
        <taxon>Hypocreaceae</taxon>
        <taxon>Cladobotryum</taxon>
    </lineage>
</organism>
<evidence type="ECO:0000313" key="3">
    <source>
        <dbReference type="Proteomes" id="UP001338125"/>
    </source>
</evidence>
<feature type="compositionally biased region" description="Low complexity" evidence="1">
    <location>
        <begin position="216"/>
        <end position="230"/>
    </location>
</feature>
<protein>
    <recommendedName>
        <fullName evidence="4">Lytic polysaccharide monooxygenase</fullName>
    </recommendedName>
</protein>
<proteinExistence type="predicted"/>
<sequence>MKLTETLGAVLGLAAFAHGHMEMKSPPPLRSKFNPNTPESLKDYSMTSPLAASGSDFPCKGYLNLLGQPAAKSVATWSPGQTVSFSLTGSANHGGGSCQASLSYDKGKTFKVVHSWVGGCPPSGDSAWSFSLPSDTPAGDALFAWTWFNQLGNREMYMNCAVITIKPGKKRAADVAFSTRPNIFVANVNNNVCTTEGKDVEFPAPGPDVTRNSSKGTLPPGTGTCTTWGGNFAPPPSSGDEEPSPSKVPGGVFITKAPVSNAPAPTTAVNEPEPATSPASSPAVATTTPTEPAVPTTPVSSPEPAPQQPAPSSSPASPQAAAMVPDLAQLLLALPVKLRVIGTVLPTEPSSRGAHLVCGRSRSPWPMERLASLA</sequence>
<dbReference type="Proteomes" id="UP001338125">
    <property type="component" value="Unassembled WGS sequence"/>
</dbReference>
<dbReference type="PANTHER" id="PTHR36182:SF1">
    <property type="entry name" value="PROTEIN, PUTATIVE (AFU_ORTHOLOGUE AFUA_6G10930)-RELATED"/>
    <property type="match status" value="1"/>
</dbReference>
<comment type="caution">
    <text evidence="2">The sequence shown here is derived from an EMBL/GenBank/DDBJ whole genome shotgun (WGS) entry which is preliminary data.</text>
</comment>
<name>A0ABR0T1V5_9HYPO</name>